<name>A0A553WBI9_9SPHN</name>
<gene>
    <name evidence="8" type="ORF">FOM92_13050</name>
</gene>
<dbReference type="PROSITE" id="PS51898">
    <property type="entry name" value="TYR_RECOMBINASE"/>
    <property type="match status" value="1"/>
</dbReference>
<organism evidence="8 9">
    <name type="scientific">Sphingorhabdus contaminans</name>
    <dbReference type="NCBI Taxonomy" id="1343899"/>
    <lineage>
        <taxon>Bacteria</taxon>
        <taxon>Pseudomonadati</taxon>
        <taxon>Pseudomonadota</taxon>
        <taxon>Alphaproteobacteria</taxon>
        <taxon>Sphingomonadales</taxon>
        <taxon>Sphingomonadaceae</taxon>
        <taxon>Sphingorhabdus</taxon>
    </lineage>
</organism>
<keyword evidence="9" id="KW-1185">Reference proteome</keyword>
<accession>A0A553WBI9</accession>
<evidence type="ECO:0000313" key="8">
    <source>
        <dbReference type="EMBL" id="TSB02055.1"/>
    </source>
</evidence>
<dbReference type="GO" id="GO:0015074">
    <property type="term" value="P:DNA integration"/>
    <property type="evidence" value="ECO:0007669"/>
    <property type="project" value="UniProtKB-KW"/>
</dbReference>
<reference evidence="8 9" key="1">
    <citation type="submission" date="2019-07" db="EMBL/GenBank/DDBJ databases">
        <authorList>
            <person name="Park M."/>
        </authorList>
    </citation>
    <scope>NUCLEOTIDE SEQUENCE [LARGE SCALE GENOMIC DNA]</scope>
    <source>
        <strain evidence="8 9">KCTC32445</strain>
    </source>
</reference>
<dbReference type="OrthoDB" id="7465727at2"/>
<dbReference type="InterPro" id="IPR013762">
    <property type="entry name" value="Integrase-like_cat_sf"/>
</dbReference>
<dbReference type="PROSITE" id="PS51900">
    <property type="entry name" value="CB"/>
    <property type="match status" value="1"/>
</dbReference>
<feature type="domain" description="Tyr recombinase" evidence="6">
    <location>
        <begin position="232"/>
        <end position="403"/>
    </location>
</feature>
<keyword evidence="2" id="KW-0229">DNA integration</keyword>
<dbReference type="Gene3D" id="1.10.150.130">
    <property type="match status" value="1"/>
</dbReference>
<feature type="domain" description="Core-binding (CB)" evidence="7">
    <location>
        <begin position="107"/>
        <end position="209"/>
    </location>
</feature>
<proteinExistence type="inferred from homology"/>
<dbReference type="InterPro" id="IPR010998">
    <property type="entry name" value="Integrase_recombinase_N"/>
</dbReference>
<sequence length="412" mass="46323">MSDPVKLHCLESDKLRLSLPFRKRPYWVVLCSGEHLGYYRGRRAGRWIARYRHPGGHFNYQESTLAGADDDAQANGETILDFSQARDACRKWTAAIRQSMVDRRSSYLISDVLDDYIKGFSGKDFENTRRRIDAIIRPQLGHFDTAELTTKTIIDWHLALANSPARLRTAPGAVQNFKPTENTADARRRRRSSANRILTILKAALNVAYRSEKISSDDAWRRVRPFGKTEAARLRYLSDDETRRLVNACSIKIRPLVTAALLTGARYSELTGLEVRDFDRYSKTLWLRETKAGTPRAVYLEAEGVELLCSAVADKGRHDLIFPRPDGKRWGAAHQARPMLAASEAAGLEPVGFHDLRRTFGARLAMKGVPIAVIAEALGHSDERITRKHYAHLAPSYVADTIRNAVTGLGIV</sequence>
<dbReference type="EMBL" id="VKKU01000002">
    <property type="protein sequence ID" value="TSB02055.1"/>
    <property type="molecule type" value="Genomic_DNA"/>
</dbReference>
<protein>
    <submittedName>
        <fullName evidence="8">Site-specific integrase</fullName>
    </submittedName>
</protein>
<dbReference type="CDD" id="cd00796">
    <property type="entry name" value="INT_Rci_Hp1_C"/>
    <property type="match status" value="1"/>
</dbReference>
<evidence type="ECO:0000256" key="3">
    <source>
        <dbReference type="ARBA" id="ARBA00023125"/>
    </source>
</evidence>
<dbReference type="RefSeq" id="WP_143777275.1">
    <property type="nucleotide sequence ID" value="NZ_VKKU01000002.1"/>
</dbReference>
<keyword evidence="3 5" id="KW-0238">DNA-binding</keyword>
<dbReference type="Pfam" id="PF00589">
    <property type="entry name" value="Phage_integrase"/>
    <property type="match status" value="1"/>
</dbReference>
<evidence type="ECO:0000256" key="1">
    <source>
        <dbReference type="ARBA" id="ARBA00008857"/>
    </source>
</evidence>
<dbReference type="Gene3D" id="1.10.443.10">
    <property type="entry name" value="Intergrase catalytic core"/>
    <property type="match status" value="1"/>
</dbReference>
<dbReference type="GO" id="GO:0006310">
    <property type="term" value="P:DNA recombination"/>
    <property type="evidence" value="ECO:0007669"/>
    <property type="project" value="UniProtKB-KW"/>
</dbReference>
<dbReference type="SUPFAM" id="SSF56349">
    <property type="entry name" value="DNA breaking-rejoining enzymes"/>
    <property type="match status" value="1"/>
</dbReference>
<evidence type="ECO:0000259" key="6">
    <source>
        <dbReference type="PROSITE" id="PS51898"/>
    </source>
</evidence>
<comment type="similarity">
    <text evidence="1">Belongs to the 'phage' integrase family.</text>
</comment>
<dbReference type="PANTHER" id="PTHR30349:SF64">
    <property type="entry name" value="PROPHAGE INTEGRASE INTD-RELATED"/>
    <property type="match status" value="1"/>
</dbReference>
<comment type="caution">
    <text evidence="8">The sequence shown here is derived from an EMBL/GenBank/DDBJ whole genome shotgun (WGS) entry which is preliminary data.</text>
</comment>
<dbReference type="InterPro" id="IPR044068">
    <property type="entry name" value="CB"/>
</dbReference>
<dbReference type="Proteomes" id="UP000320160">
    <property type="component" value="Unassembled WGS sequence"/>
</dbReference>
<dbReference type="AlphaFoldDB" id="A0A553WBI9"/>
<dbReference type="InterPro" id="IPR050090">
    <property type="entry name" value="Tyrosine_recombinase_XerCD"/>
</dbReference>
<keyword evidence="4" id="KW-0233">DNA recombination</keyword>
<dbReference type="PANTHER" id="PTHR30349">
    <property type="entry name" value="PHAGE INTEGRASE-RELATED"/>
    <property type="match status" value="1"/>
</dbReference>
<dbReference type="GO" id="GO:0003677">
    <property type="term" value="F:DNA binding"/>
    <property type="evidence" value="ECO:0007669"/>
    <property type="project" value="UniProtKB-UniRule"/>
</dbReference>
<evidence type="ECO:0000259" key="7">
    <source>
        <dbReference type="PROSITE" id="PS51900"/>
    </source>
</evidence>
<evidence type="ECO:0000256" key="2">
    <source>
        <dbReference type="ARBA" id="ARBA00022908"/>
    </source>
</evidence>
<dbReference type="InterPro" id="IPR002104">
    <property type="entry name" value="Integrase_catalytic"/>
</dbReference>
<dbReference type="InterPro" id="IPR011010">
    <property type="entry name" value="DNA_brk_join_enz"/>
</dbReference>
<evidence type="ECO:0000313" key="9">
    <source>
        <dbReference type="Proteomes" id="UP000320160"/>
    </source>
</evidence>
<evidence type="ECO:0000256" key="5">
    <source>
        <dbReference type="PROSITE-ProRule" id="PRU01248"/>
    </source>
</evidence>
<evidence type="ECO:0000256" key="4">
    <source>
        <dbReference type="ARBA" id="ARBA00023172"/>
    </source>
</evidence>